<keyword evidence="1" id="KW-0378">Hydrolase</keyword>
<evidence type="ECO:0000313" key="4">
    <source>
        <dbReference type="Proteomes" id="UP000247150"/>
    </source>
</evidence>
<dbReference type="AlphaFoldDB" id="A0A2V2ZPI5"/>
<name>A0A2V2ZPI5_9BACI</name>
<dbReference type="NCBIfam" id="TIGR00369">
    <property type="entry name" value="unchar_dom_1"/>
    <property type="match status" value="1"/>
</dbReference>
<organism evidence="3 4">
    <name type="scientific">Cytobacillus oceanisediminis</name>
    <dbReference type="NCBI Taxonomy" id="665099"/>
    <lineage>
        <taxon>Bacteria</taxon>
        <taxon>Bacillati</taxon>
        <taxon>Bacillota</taxon>
        <taxon>Bacilli</taxon>
        <taxon>Bacillales</taxon>
        <taxon>Bacillaceae</taxon>
        <taxon>Cytobacillus</taxon>
    </lineage>
</organism>
<proteinExistence type="predicted"/>
<evidence type="ECO:0000259" key="2">
    <source>
        <dbReference type="Pfam" id="PF03061"/>
    </source>
</evidence>
<dbReference type="CDD" id="cd03443">
    <property type="entry name" value="PaaI_thioesterase"/>
    <property type="match status" value="1"/>
</dbReference>
<protein>
    <submittedName>
        <fullName evidence="3">Acyl-CoA thioesterase</fullName>
    </submittedName>
</protein>
<accession>A0A2V2ZPI5</accession>
<dbReference type="SUPFAM" id="SSF54637">
    <property type="entry name" value="Thioesterase/thiol ester dehydrase-isomerase"/>
    <property type="match status" value="1"/>
</dbReference>
<dbReference type="Gene3D" id="3.10.129.10">
    <property type="entry name" value="Hotdog Thioesterase"/>
    <property type="match status" value="1"/>
</dbReference>
<reference evidence="3 4" key="1">
    <citation type="submission" date="2018-05" db="EMBL/GenBank/DDBJ databases">
        <title>Freshwater and sediment microbial communities from various areas in North America, analyzing microbe dynamics in response to fracking.</title>
        <authorList>
            <person name="Lamendella R."/>
        </authorList>
    </citation>
    <scope>NUCLEOTIDE SEQUENCE [LARGE SCALE GENOMIC DNA]</scope>
    <source>
        <strain evidence="3 4">15_TX</strain>
    </source>
</reference>
<evidence type="ECO:0000313" key="3">
    <source>
        <dbReference type="EMBL" id="PWW20836.1"/>
    </source>
</evidence>
<comment type="caution">
    <text evidence="3">The sequence shown here is derived from an EMBL/GenBank/DDBJ whole genome shotgun (WGS) entry which is preliminary data.</text>
</comment>
<dbReference type="InterPro" id="IPR029069">
    <property type="entry name" value="HotDog_dom_sf"/>
</dbReference>
<feature type="domain" description="Thioesterase" evidence="2">
    <location>
        <begin position="81"/>
        <end position="152"/>
    </location>
</feature>
<evidence type="ECO:0000256" key="1">
    <source>
        <dbReference type="ARBA" id="ARBA00022801"/>
    </source>
</evidence>
<dbReference type="Pfam" id="PF03061">
    <property type="entry name" value="4HBT"/>
    <property type="match status" value="1"/>
</dbReference>
<dbReference type="InterPro" id="IPR006683">
    <property type="entry name" value="Thioestr_dom"/>
</dbReference>
<dbReference type="Proteomes" id="UP000247150">
    <property type="component" value="Unassembled WGS sequence"/>
</dbReference>
<dbReference type="OrthoDB" id="328435at2"/>
<dbReference type="EMBL" id="QGTW01000014">
    <property type="protein sequence ID" value="PWW20836.1"/>
    <property type="molecule type" value="Genomic_DNA"/>
</dbReference>
<dbReference type="RefSeq" id="WP_110066894.1">
    <property type="nucleotide sequence ID" value="NZ_QGTW01000014.1"/>
</dbReference>
<gene>
    <name evidence="3" type="ORF">DFO73_114129</name>
</gene>
<dbReference type="InterPro" id="IPR003736">
    <property type="entry name" value="PAAI_dom"/>
</dbReference>
<sequence length="166" mass="18234">MNKRGGLRINTMTAASDILKEMEDLSSEELDQVSHVIKALKGSKKELHYTGRLLGIGFEENGEMSMKLGMQNANTYDVAQGGALYTLADVAIGFHIMTKIPKDSQVYTLELKMNYIKPGKGEKLYAKPAIVHLGKSTVVSECRIIDEKGQAVAIALGTFFLKHKVC</sequence>
<dbReference type="GO" id="GO:0016289">
    <property type="term" value="F:acyl-CoA hydrolase activity"/>
    <property type="evidence" value="ECO:0007669"/>
    <property type="project" value="UniProtKB-ARBA"/>
</dbReference>